<protein>
    <recommendedName>
        <fullName evidence="2">Retroviral polymerase SH3-like domain-containing protein</fullName>
    </recommendedName>
</protein>
<evidence type="ECO:0000313" key="3">
    <source>
        <dbReference type="RefSeq" id="XP_016474494.1"/>
    </source>
</evidence>
<organism evidence="3">
    <name type="scientific">Nicotiana tabacum</name>
    <name type="common">Common tobacco</name>
    <dbReference type="NCBI Taxonomy" id="4097"/>
    <lineage>
        <taxon>Eukaryota</taxon>
        <taxon>Viridiplantae</taxon>
        <taxon>Streptophyta</taxon>
        <taxon>Embryophyta</taxon>
        <taxon>Tracheophyta</taxon>
        <taxon>Spermatophyta</taxon>
        <taxon>Magnoliopsida</taxon>
        <taxon>eudicotyledons</taxon>
        <taxon>Gunneridae</taxon>
        <taxon>Pentapetalae</taxon>
        <taxon>asterids</taxon>
        <taxon>lamiids</taxon>
        <taxon>Solanales</taxon>
        <taxon>Solanaceae</taxon>
        <taxon>Nicotianoideae</taxon>
        <taxon>Nicotianeae</taxon>
        <taxon>Nicotiana</taxon>
    </lineage>
</organism>
<dbReference type="InterPro" id="IPR012337">
    <property type="entry name" value="RNaseH-like_sf"/>
</dbReference>
<dbReference type="AlphaFoldDB" id="A0A1S4AD12"/>
<dbReference type="InterPro" id="IPR039537">
    <property type="entry name" value="Retrotran_Ty1/copia-like"/>
</dbReference>
<dbReference type="OrthoDB" id="1751483at2759"/>
<dbReference type="SUPFAM" id="SSF53098">
    <property type="entry name" value="Ribonuclease H-like"/>
    <property type="match status" value="1"/>
</dbReference>
<reference evidence="3" key="1">
    <citation type="submission" date="2025-08" db="UniProtKB">
        <authorList>
            <consortium name="RefSeq"/>
        </authorList>
    </citation>
    <scope>IDENTIFICATION</scope>
</reference>
<dbReference type="KEGG" id="nta:107796256"/>
<dbReference type="InterPro" id="IPR036397">
    <property type="entry name" value="RNaseH_sf"/>
</dbReference>
<dbReference type="PANTHER" id="PTHR42648">
    <property type="entry name" value="TRANSPOSASE, PUTATIVE-RELATED"/>
    <property type="match status" value="1"/>
</dbReference>
<proteinExistence type="predicted"/>
<dbReference type="PANTHER" id="PTHR42648:SF31">
    <property type="entry name" value="RNA-DIRECTED DNA POLYMERASE"/>
    <property type="match status" value="1"/>
</dbReference>
<dbReference type="GO" id="GO:0003676">
    <property type="term" value="F:nucleic acid binding"/>
    <property type="evidence" value="ECO:0007669"/>
    <property type="project" value="InterPro"/>
</dbReference>
<evidence type="ECO:0000259" key="2">
    <source>
        <dbReference type="Pfam" id="PF25597"/>
    </source>
</evidence>
<evidence type="ECO:0000256" key="1">
    <source>
        <dbReference type="SAM" id="MobiDB-lite"/>
    </source>
</evidence>
<sequence length="580" mass="63603">MFCKYCKKPGHLIEKCYKVHGFFLNFKFTKGRRITANATAEPEFTTAGHNADGSSHSDSSDMSEHTSMIPGLSMDQYNQLLALLQQSHVSDTSPQSNLIASANFAGTLLSGDLLNVASSSSCMLSQTINLTWIIDYEATDHMTSNKNFLTNLTPLPVPSLVSLPNGYKGLSLKKPLDLGKLDSGLYKLVWKRPSQSQLFTDLPFMNNANSSFAVPSSTFTCNSPVSSSIHVSHVSASTCNYSCPSLPNMCIVIPSCNTIEMNKMDVLWHQRLAHVPFVRMKLISGLSQLSSKQPFICNVCPMSRQTRMPFPDSSITTTKPFQLIHIDTCGPFHTTTYSGDKYFLTIVDDYTRATWTHLMGAKSNAFPLIKAFLAMGQVKTKVAPCIFLGYPFAKKGYKLYNLTNKICLISRDVIFHEHYCPFSQSHPTTTPIPSPCIHVSAPSTAYPESSYFSPSPSSSYFFDTANPLSPSSSSPPSITAAPYSSPTSPPSITVTPSSSPTSHSSSISPALISSTPSSSVPSPPLRRSSRDHHLPTYLQDYATSILAWQDVMRKEFEALDANHTWDIVELPKGKKAIGCK</sequence>
<name>A0A1S4AD12_TOBAC</name>
<feature type="region of interest" description="Disordered" evidence="1">
    <location>
        <begin position="472"/>
        <end position="531"/>
    </location>
</feature>
<gene>
    <name evidence="3" type="primary">LOC107796256</name>
</gene>
<feature type="compositionally biased region" description="Low complexity" evidence="1">
    <location>
        <begin position="472"/>
        <end position="520"/>
    </location>
</feature>
<feature type="domain" description="Retroviral polymerase SH3-like" evidence="2">
    <location>
        <begin position="381"/>
        <end position="425"/>
    </location>
</feature>
<dbReference type="Pfam" id="PF25597">
    <property type="entry name" value="SH3_retrovirus"/>
    <property type="match status" value="1"/>
</dbReference>
<accession>A0A1S4AD12</accession>
<dbReference type="PaxDb" id="4097-A0A1S4AD12"/>
<feature type="region of interest" description="Disordered" evidence="1">
    <location>
        <begin position="39"/>
        <end position="65"/>
    </location>
</feature>
<dbReference type="RefSeq" id="XP_016474494.1">
    <property type="nucleotide sequence ID" value="XM_016619008.1"/>
</dbReference>
<dbReference type="Gene3D" id="3.30.420.10">
    <property type="entry name" value="Ribonuclease H-like superfamily/Ribonuclease H"/>
    <property type="match status" value="1"/>
</dbReference>
<dbReference type="InterPro" id="IPR057670">
    <property type="entry name" value="SH3_retrovirus"/>
</dbReference>